<dbReference type="Proteomes" id="UP000289703">
    <property type="component" value="Unassembled WGS sequence"/>
</dbReference>
<protein>
    <submittedName>
        <fullName evidence="2">DUF4382 domain-containing protein</fullName>
    </submittedName>
</protein>
<evidence type="ECO:0000313" key="2">
    <source>
        <dbReference type="EMBL" id="RXQ87768.1"/>
    </source>
</evidence>
<organism evidence="2 3">
    <name type="scientific">Ancylomarina salipaludis</name>
    <dbReference type="NCBI Taxonomy" id="2501299"/>
    <lineage>
        <taxon>Bacteria</taxon>
        <taxon>Pseudomonadati</taxon>
        <taxon>Bacteroidota</taxon>
        <taxon>Bacteroidia</taxon>
        <taxon>Marinilabiliales</taxon>
        <taxon>Marinifilaceae</taxon>
        <taxon>Ancylomarina</taxon>
    </lineage>
</organism>
<dbReference type="EMBL" id="SAXA01000022">
    <property type="protein sequence ID" value="RXQ87768.1"/>
    <property type="molecule type" value="Genomic_DNA"/>
</dbReference>
<gene>
    <name evidence="2" type="ORF">EO244_16100</name>
</gene>
<dbReference type="OrthoDB" id="2111471at2"/>
<accession>A0A4Q1JHT0</accession>
<evidence type="ECO:0000313" key="3">
    <source>
        <dbReference type="Proteomes" id="UP000289703"/>
    </source>
</evidence>
<keyword evidence="3" id="KW-1185">Reference proteome</keyword>
<name>A0A4Q1JHT0_9BACT</name>
<reference evidence="2 3" key="1">
    <citation type="submission" date="2019-01" db="EMBL/GenBank/DDBJ databases">
        <title>Ancylomarina salipaludis sp. nov., isolated from a salt marsh.</title>
        <authorList>
            <person name="Yoon J.-H."/>
        </authorList>
    </citation>
    <scope>NUCLEOTIDE SEQUENCE [LARGE SCALE GENOMIC DNA]</scope>
    <source>
        <strain evidence="2 3">SHSM-M15</strain>
    </source>
</reference>
<feature type="domain" description="DUF4382" evidence="1">
    <location>
        <begin position="76"/>
        <end position="211"/>
    </location>
</feature>
<dbReference type="AlphaFoldDB" id="A0A4Q1JHT0"/>
<dbReference type="Pfam" id="PF14321">
    <property type="entry name" value="DUF4382"/>
    <property type="match status" value="1"/>
</dbReference>
<proteinExistence type="predicted"/>
<evidence type="ECO:0000259" key="1">
    <source>
        <dbReference type="Pfam" id="PF14321"/>
    </source>
</evidence>
<dbReference type="InterPro" id="IPR025491">
    <property type="entry name" value="DUF4382"/>
</dbReference>
<sequence>MFRIIGVILRSADCNTLIMFDLVGVLSLLKTVKCCILASDTLKKYKDMRKLFRMVGYCLMAGLILSSCDNDDSKMAKIKVSLVDAPADYESVLVDVLDVKVNTGEWQSLENVEKKVYDLLKLTNGEEALLGEIELPEGELQEVRLVLGANNKLGVNGEELDLDTPSAMQSGLKIKIHSQIVAGVTYNLVLDFDAAKSIVKAGNSGKYNLKPVIRAKMEAMTGAIKGVIDPVETECTVYAIVGTDSISTYPNEAGEFLIRALEADTYKVVVIPTLESGLGEVAKENVEVVVGEITDAGTFTFETPAETAAF</sequence>
<comment type="caution">
    <text evidence="2">The sequence shown here is derived from an EMBL/GenBank/DDBJ whole genome shotgun (WGS) entry which is preliminary data.</text>
</comment>